<reference evidence="1" key="1">
    <citation type="submission" date="2018-06" db="EMBL/GenBank/DDBJ databases">
        <authorList>
            <consortium name="Pathogen Informatics"/>
            <person name="Doyle S."/>
        </authorList>
    </citation>
    <scope>NUCLEOTIDE SEQUENCE [LARGE SCALE GENOMIC DNA]</scope>
    <source>
        <strain evidence="1">NCTC13765</strain>
    </source>
</reference>
<organism evidence="1 2">
    <name type="scientific">Streptococcus massiliensis</name>
    <dbReference type="NCBI Taxonomy" id="313439"/>
    <lineage>
        <taxon>Bacteria</taxon>
        <taxon>Bacillati</taxon>
        <taxon>Bacillota</taxon>
        <taxon>Bacilli</taxon>
        <taxon>Lactobacillales</taxon>
        <taxon>Streptococcaceae</taxon>
        <taxon>Streptococcus</taxon>
    </lineage>
</organism>
<proteinExistence type="predicted"/>
<dbReference type="RefSeq" id="WP_018371947.1">
    <property type="nucleotide sequence ID" value="NZ_UHFR01000005.1"/>
</dbReference>
<dbReference type="Proteomes" id="UP000254634">
    <property type="component" value="Unassembled WGS sequence"/>
</dbReference>
<dbReference type="OrthoDB" id="2224823at2"/>
<accession>A0A380KZJ4</accession>
<protein>
    <submittedName>
        <fullName evidence="1">Pore-forming peptide bacteriocin</fullName>
    </submittedName>
</protein>
<dbReference type="EMBL" id="UHFR01000005">
    <property type="protein sequence ID" value="SUN76514.1"/>
    <property type="molecule type" value="Genomic_DNA"/>
</dbReference>
<dbReference type="AlphaFoldDB" id="A0A380KZJ4"/>
<name>A0A380KZJ4_9STRE</name>
<gene>
    <name evidence="1" type="primary">blpK</name>
    <name evidence="1" type="ORF">NCTC13765_01007</name>
</gene>
<evidence type="ECO:0000313" key="1">
    <source>
        <dbReference type="EMBL" id="SUN76514.1"/>
    </source>
</evidence>
<keyword evidence="2" id="KW-1185">Reference proteome</keyword>
<dbReference type="STRING" id="1123307.GCA_000380065_01242"/>
<evidence type="ECO:0000313" key="2">
    <source>
        <dbReference type="Proteomes" id="UP000254634"/>
    </source>
</evidence>
<sequence>MSTLDKFSTLDIETLATVEGGGCSQRGAGIATMQGIIGGMFGVILGGPATIAAGGFWDAVGGRAAYWATCGGL</sequence>